<comment type="caution">
    <text evidence="2">The sequence shown here is derived from an EMBL/GenBank/DDBJ whole genome shotgun (WGS) entry which is preliminary data.</text>
</comment>
<dbReference type="EMBL" id="SRYJ01000007">
    <property type="protein sequence ID" value="TGY72150.1"/>
    <property type="molecule type" value="Genomic_DNA"/>
</dbReference>
<protein>
    <recommendedName>
        <fullName evidence="1">Uroporphyrinogen decarboxylase (URO-D) domain-containing protein</fullName>
    </recommendedName>
</protein>
<reference evidence="2 3" key="1">
    <citation type="submission" date="2019-04" db="EMBL/GenBank/DDBJ databases">
        <title>Microbes associate with the intestines of laboratory mice.</title>
        <authorList>
            <person name="Navarre W."/>
            <person name="Wong E."/>
            <person name="Huang K."/>
            <person name="Tropini C."/>
            <person name="Ng K."/>
            <person name="Yu B."/>
        </authorList>
    </citation>
    <scope>NUCLEOTIDE SEQUENCE [LARGE SCALE GENOMIC DNA]</scope>
    <source>
        <strain evidence="2 3">NM22_B1</strain>
    </source>
</reference>
<dbReference type="Pfam" id="PF01208">
    <property type="entry name" value="URO-D"/>
    <property type="match status" value="1"/>
</dbReference>
<evidence type="ECO:0000313" key="3">
    <source>
        <dbReference type="Proteomes" id="UP000310760"/>
    </source>
</evidence>
<dbReference type="GO" id="GO:0006779">
    <property type="term" value="P:porphyrin-containing compound biosynthetic process"/>
    <property type="evidence" value="ECO:0007669"/>
    <property type="project" value="InterPro"/>
</dbReference>
<dbReference type="CDD" id="cd03465">
    <property type="entry name" value="URO-D_like"/>
    <property type="match status" value="1"/>
</dbReference>
<gene>
    <name evidence="2" type="ORF">E5339_04675</name>
</gene>
<accession>A0A4S2FSF0</accession>
<dbReference type="GO" id="GO:0004853">
    <property type="term" value="F:uroporphyrinogen decarboxylase activity"/>
    <property type="evidence" value="ECO:0007669"/>
    <property type="project" value="InterPro"/>
</dbReference>
<dbReference type="RefSeq" id="WP_135950541.1">
    <property type="nucleotide sequence ID" value="NZ_CAOOJZ010000009.1"/>
</dbReference>
<dbReference type="PANTHER" id="PTHR47099">
    <property type="entry name" value="METHYLCOBAMIDE:COM METHYLTRANSFERASE MTBA"/>
    <property type="match status" value="1"/>
</dbReference>
<dbReference type="Gene3D" id="3.20.20.210">
    <property type="match status" value="1"/>
</dbReference>
<sequence>MNGHERVQAVLAGKKPDKTPVMLHNFMMAVKEAGYTMAQYRNDPKIIAECFIRAVEKYQYDAILVDVDTVTLAGACGVEVDFPENEPARSHTGCLASLADLAQLKPVDIKSYKYANIWCEAVSLLKAYFKDEVYIRGNCDQAPFSLATMIRGVENMMMDLCLEDEKRVFALLDYCNEATTQFIRMMKEAGADMVSNGDSPAGPSMLSPDMYEKFALPYEKKVCEYAHQLNIPYTLHICGDTDIILDKMITSGADSLELDYKTDIRKAEEMMRGKIVFSGNIDPSGVIALGTPELVREKTIELLDVFKDNHRLILNSGCAIPSITPPENIFAMISAVRER</sequence>
<feature type="domain" description="Uroporphyrinogen decarboxylase (URO-D)" evidence="1">
    <location>
        <begin position="4"/>
        <end position="338"/>
    </location>
</feature>
<proteinExistence type="predicted"/>
<dbReference type="InterPro" id="IPR052024">
    <property type="entry name" value="Methanogen_methyltrans"/>
</dbReference>
<evidence type="ECO:0000259" key="1">
    <source>
        <dbReference type="Pfam" id="PF01208"/>
    </source>
</evidence>
<dbReference type="PANTHER" id="PTHR47099:SF1">
    <property type="entry name" value="METHYLCOBAMIDE:COM METHYLTRANSFERASE MTBA"/>
    <property type="match status" value="1"/>
</dbReference>
<evidence type="ECO:0000313" key="2">
    <source>
        <dbReference type="EMBL" id="TGY72150.1"/>
    </source>
</evidence>
<name>A0A4S2FSF0_9BACT</name>
<dbReference type="InterPro" id="IPR038071">
    <property type="entry name" value="UROD/MetE-like_sf"/>
</dbReference>
<organism evidence="2 3">
    <name type="scientific">Phocaeicola sartorii</name>
    <dbReference type="NCBI Taxonomy" id="671267"/>
    <lineage>
        <taxon>Bacteria</taxon>
        <taxon>Pseudomonadati</taxon>
        <taxon>Bacteroidota</taxon>
        <taxon>Bacteroidia</taxon>
        <taxon>Bacteroidales</taxon>
        <taxon>Bacteroidaceae</taxon>
        <taxon>Phocaeicola</taxon>
    </lineage>
</organism>
<dbReference type="SUPFAM" id="SSF51726">
    <property type="entry name" value="UROD/MetE-like"/>
    <property type="match status" value="1"/>
</dbReference>
<dbReference type="AlphaFoldDB" id="A0A4S2FSF0"/>
<dbReference type="Proteomes" id="UP000310760">
    <property type="component" value="Unassembled WGS sequence"/>
</dbReference>
<dbReference type="InterPro" id="IPR000257">
    <property type="entry name" value="Uroporphyrinogen_deCOase"/>
</dbReference>